<dbReference type="InterPro" id="IPR045864">
    <property type="entry name" value="aa-tRNA-synth_II/BPL/LPL"/>
</dbReference>
<keyword evidence="3" id="KW-0963">Cytoplasm</keyword>
<dbReference type="PROSITE" id="PS50862">
    <property type="entry name" value="AA_TRNA_LIGASE_II"/>
    <property type="match status" value="1"/>
</dbReference>
<dbReference type="PRINTS" id="PR01043">
    <property type="entry name" value="TRNASYNTHGLY"/>
</dbReference>
<dbReference type="GO" id="GO:0005524">
    <property type="term" value="F:ATP binding"/>
    <property type="evidence" value="ECO:0007669"/>
    <property type="project" value="UniProtKB-KW"/>
</dbReference>
<dbReference type="GO" id="GO:0015966">
    <property type="term" value="P:diadenosine tetraphosphate biosynthetic process"/>
    <property type="evidence" value="ECO:0007669"/>
    <property type="project" value="UniProtKB-ARBA"/>
</dbReference>
<keyword evidence="8" id="KW-0030">Aminoacyl-tRNA synthetase</keyword>
<dbReference type="GO" id="GO:0006426">
    <property type="term" value="P:glycyl-tRNA aminoacylation"/>
    <property type="evidence" value="ECO:0007669"/>
    <property type="project" value="InterPro"/>
</dbReference>
<dbReference type="EMBL" id="CP033021">
    <property type="protein sequence ID" value="AYN65363.1"/>
    <property type="molecule type" value="Genomic_DNA"/>
</dbReference>
<dbReference type="FunFam" id="3.40.50.800:FF:000002">
    <property type="entry name" value="Glycine--tRNA ligase"/>
    <property type="match status" value="1"/>
</dbReference>
<sequence length="458" mass="53576">MGDKIQKNIQNIINHLKVSGFVYQNSEIYGGLINTWDYGPLAVNIMTAIKKYWVREFIAKEGNVQIDSKIIMNPKVWKASGHLDNFSDFLIENKLNQKRYRADHIVKDLFPEINVEKATFEELEEIIKEKVKEYDGSKTEWSSIRPFNLMFKTQMGAIDTAANQTYLRPETAQGIFINFKNVLRTTRAKLPFGIGQIGKSFRNEITPRDFIFRTREFEQMELEYFCNPSDDEKFYHYWIKKCVDFVTLLGLKSENIRIRPHEKEELSHYSKGTSDIEYLFPFGWGELLGIANRGNYDLSQHMKYSNESLEYLLDDGTKIIPHVIEPSIGLDRLLLALLVDSYEEQELENNDVRIVLKLDFNIAPYQVAIFPLMKKLNSKAKEIFDNLLQKTELRLIYDESGSIGKRYRRQDAIGTPFAVTIDFDTLEKNTVTVRERDSMKQHVVELDNLIKFFENYKK</sequence>
<evidence type="ECO:0000256" key="3">
    <source>
        <dbReference type="ARBA" id="ARBA00022490"/>
    </source>
</evidence>
<dbReference type="Gene3D" id="3.30.930.10">
    <property type="entry name" value="Bira Bifunctional Protein, Domain 2"/>
    <property type="match status" value="1"/>
</dbReference>
<dbReference type="GO" id="GO:0004820">
    <property type="term" value="F:glycine-tRNA ligase activity"/>
    <property type="evidence" value="ECO:0007669"/>
    <property type="project" value="UniProtKB-EC"/>
</dbReference>
<evidence type="ECO:0000313" key="11">
    <source>
        <dbReference type="EMBL" id="AYN65363.1"/>
    </source>
</evidence>
<accession>A0A454C9U3</accession>
<dbReference type="RefSeq" id="WP_012855494.1">
    <property type="nucleotide sequence ID" value="NZ_CP033021.1"/>
</dbReference>
<dbReference type="InterPro" id="IPR002315">
    <property type="entry name" value="tRNA-synt_gly"/>
</dbReference>
<feature type="domain" description="Aminoacyl-transfer RNA synthetases class-II family profile" evidence="10">
    <location>
        <begin position="106"/>
        <end position="371"/>
    </location>
</feature>
<keyword evidence="6" id="KW-0067">ATP-binding</keyword>
<evidence type="ECO:0000256" key="8">
    <source>
        <dbReference type="ARBA" id="ARBA00023146"/>
    </source>
</evidence>
<evidence type="ECO:0000256" key="6">
    <source>
        <dbReference type="ARBA" id="ARBA00022840"/>
    </source>
</evidence>
<comment type="similarity">
    <text evidence="1">Belongs to the class-II aminoacyl-tRNA synthetase family.</text>
</comment>
<reference evidence="11 12" key="1">
    <citation type="submission" date="2014-08" db="EMBL/GenBank/DDBJ databases">
        <authorList>
            <person name="Kuleshov K."/>
            <person name="Dedkov V."/>
            <person name="Markelov M."/>
            <person name="Pimkina E."/>
        </authorList>
    </citation>
    <scope>NUCLEOTIDE SEQUENCE [LARGE SCALE GENOMIC DNA]</scope>
    <source>
        <strain evidence="12">TOA</strain>
    </source>
</reference>
<dbReference type="Pfam" id="PF00587">
    <property type="entry name" value="tRNA-synt_2b"/>
    <property type="match status" value="1"/>
</dbReference>
<proteinExistence type="inferred from homology"/>
<evidence type="ECO:0000313" key="12">
    <source>
        <dbReference type="Proteomes" id="UP000029712"/>
    </source>
</evidence>
<dbReference type="SUPFAM" id="SSF55681">
    <property type="entry name" value="Class II aaRS and biotin synthetases"/>
    <property type="match status" value="1"/>
</dbReference>
<dbReference type="InterPro" id="IPR036621">
    <property type="entry name" value="Anticodon-bd_dom_sf"/>
</dbReference>
<dbReference type="InterPro" id="IPR006195">
    <property type="entry name" value="aa-tRNA-synth_II"/>
</dbReference>
<reference evidence="11 12" key="2">
    <citation type="submission" date="2018-10" db="EMBL/GenBank/DDBJ databases">
        <title>Detection and isolation of Mycoplasma hominis as a predominant microorganism from pelvic cavity of patient with salpingitis and tubo-ovarian abscess.</title>
        <authorList>
            <person name="Guschin A.E."/>
            <person name="Khayrullina G.A."/>
            <person name="Rakovskaya I.V."/>
            <person name="Shelenkov A.A."/>
            <person name="Shagin D.A."/>
        </authorList>
    </citation>
    <scope>NUCLEOTIDE SEQUENCE [LARGE SCALE GENOMIC DNA]</scope>
    <source>
        <strain evidence="12">TOA</strain>
    </source>
</reference>
<dbReference type="GO" id="GO:0005829">
    <property type="term" value="C:cytosol"/>
    <property type="evidence" value="ECO:0007669"/>
    <property type="project" value="UniProtKB-ARBA"/>
</dbReference>
<keyword evidence="7" id="KW-0648">Protein biosynthesis</keyword>
<evidence type="ECO:0000256" key="1">
    <source>
        <dbReference type="ARBA" id="ARBA00008226"/>
    </source>
</evidence>
<dbReference type="InterPro" id="IPR033731">
    <property type="entry name" value="GlyRS-like_core"/>
</dbReference>
<dbReference type="EC" id="6.1.1.14" evidence="2"/>
<evidence type="ECO:0000256" key="4">
    <source>
        <dbReference type="ARBA" id="ARBA00022598"/>
    </source>
</evidence>
<dbReference type="InterPro" id="IPR027031">
    <property type="entry name" value="Gly-tRNA_synthase/POLG2"/>
</dbReference>
<keyword evidence="5" id="KW-0547">Nucleotide-binding</keyword>
<evidence type="ECO:0000256" key="5">
    <source>
        <dbReference type="ARBA" id="ARBA00022741"/>
    </source>
</evidence>
<dbReference type="OrthoDB" id="9760853at2"/>
<dbReference type="SUPFAM" id="SSF52954">
    <property type="entry name" value="Class II aaRS ABD-related"/>
    <property type="match status" value="1"/>
</dbReference>
<dbReference type="GO" id="GO:0004081">
    <property type="term" value="F:bis(5'-nucleosyl)-tetraphosphatase (asymmetrical) activity"/>
    <property type="evidence" value="ECO:0007669"/>
    <property type="project" value="UniProtKB-ARBA"/>
</dbReference>
<keyword evidence="4 11" id="KW-0436">Ligase</keyword>
<dbReference type="Gene3D" id="3.40.50.800">
    <property type="entry name" value="Anticodon-binding domain"/>
    <property type="match status" value="1"/>
</dbReference>
<dbReference type="OMA" id="MEMQYFV"/>
<dbReference type="NCBIfam" id="NF003211">
    <property type="entry name" value="PRK04173.1"/>
    <property type="match status" value="1"/>
</dbReference>
<protein>
    <recommendedName>
        <fullName evidence="2">glycine--tRNA ligase</fullName>
        <ecNumber evidence="2">6.1.1.14</ecNumber>
    </recommendedName>
</protein>
<dbReference type="GO" id="GO:0070062">
    <property type="term" value="C:extracellular exosome"/>
    <property type="evidence" value="ECO:0007669"/>
    <property type="project" value="UniProtKB-ARBA"/>
</dbReference>
<dbReference type="AlphaFoldDB" id="A0A454C9U3"/>
<dbReference type="PANTHER" id="PTHR10745:SF8">
    <property type="entry name" value="DNA POLYMERASE SUBUNIT GAMMA-2, MITOCHONDRIAL"/>
    <property type="match status" value="1"/>
</dbReference>
<organism evidence="11 12">
    <name type="scientific">Metamycoplasma hominis</name>
    <name type="common">Mycoplasma hominis</name>
    <dbReference type="NCBI Taxonomy" id="2098"/>
    <lineage>
        <taxon>Bacteria</taxon>
        <taxon>Bacillati</taxon>
        <taxon>Mycoplasmatota</taxon>
        <taxon>Mycoplasmoidales</taxon>
        <taxon>Metamycoplasmataceae</taxon>
        <taxon>Metamycoplasma</taxon>
    </lineage>
</organism>
<evidence type="ECO:0000259" key="10">
    <source>
        <dbReference type="PROSITE" id="PS50862"/>
    </source>
</evidence>
<feature type="coiled-coil region" evidence="9">
    <location>
        <begin position="113"/>
        <end position="140"/>
    </location>
</feature>
<dbReference type="NCBIfam" id="TIGR00389">
    <property type="entry name" value="glyS_dimeric"/>
    <property type="match status" value="1"/>
</dbReference>
<dbReference type="InterPro" id="IPR002314">
    <property type="entry name" value="aa-tRNA-synt_IIb"/>
</dbReference>
<keyword evidence="9" id="KW-0175">Coiled coil</keyword>
<dbReference type="PANTHER" id="PTHR10745">
    <property type="entry name" value="GLYCYL-TRNA SYNTHETASE/DNA POLYMERASE SUBUNIT GAMMA-2"/>
    <property type="match status" value="1"/>
</dbReference>
<dbReference type="Proteomes" id="UP000029712">
    <property type="component" value="Chromosome"/>
</dbReference>
<evidence type="ECO:0000256" key="9">
    <source>
        <dbReference type="SAM" id="Coils"/>
    </source>
</evidence>
<dbReference type="GO" id="GO:1990742">
    <property type="term" value="C:microvesicle"/>
    <property type="evidence" value="ECO:0007669"/>
    <property type="project" value="UniProtKB-ARBA"/>
</dbReference>
<dbReference type="CDD" id="cd00774">
    <property type="entry name" value="GlyRS-like_core"/>
    <property type="match status" value="1"/>
</dbReference>
<dbReference type="InterPro" id="IPR004154">
    <property type="entry name" value="Anticodon-bd"/>
</dbReference>
<dbReference type="Pfam" id="PF03129">
    <property type="entry name" value="HGTP_anticodon"/>
    <property type="match status" value="1"/>
</dbReference>
<name>A0A454C9U3_METHO</name>
<evidence type="ECO:0000256" key="2">
    <source>
        <dbReference type="ARBA" id="ARBA00012829"/>
    </source>
</evidence>
<evidence type="ECO:0000256" key="7">
    <source>
        <dbReference type="ARBA" id="ARBA00022917"/>
    </source>
</evidence>
<gene>
    <name evidence="11" type="ORF">KN71_001440</name>
</gene>